<feature type="region of interest" description="Disordered" evidence="1">
    <location>
        <begin position="1"/>
        <end position="29"/>
    </location>
</feature>
<organism evidence="2 3">
    <name type="scientific">Paracoccus isoporae</name>
    <dbReference type="NCBI Taxonomy" id="591205"/>
    <lineage>
        <taxon>Bacteria</taxon>
        <taxon>Pseudomonadati</taxon>
        <taxon>Pseudomonadota</taxon>
        <taxon>Alphaproteobacteria</taxon>
        <taxon>Rhodobacterales</taxon>
        <taxon>Paracoccaceae</taxon>
        <taxon>Paracoccus</taxon>
    </lineage>
</organism>
<dbReference type="Proteomes" id="UP000199344">
    <property type="component" value="Unassembled WGS sequence"/>
</dbReference>
<accession>A0A1G6Z8Y4</accession>
<gene>
    <name evidence="2" type="ORF">SAMN05421538_103186</name>
</gene>
<proteinExistence type="predicted"/>
<sequence>MRQMDFERVPARTAQGEPVQDQTNTSTRS</sequence>
<feature type="compositionally biased region" description="Polar residues" evidence="1">
    <location>
        <begin position="20"/>
        <end position="29"/>
    </location>
</feature>
<dbReference type="AlphaFoldDB" id="A0A1G6Z8Y4"/>
<name>A0A1G6Z8Y4_9RHOB</name>
<protein>
    <submittedName>
        <fullName evidence="2">Uncharacterized protein</fullName>
    </submittedName>
</protein>
<feature type="compositionally biased region" description="Basic and acidic residues" evidence="1">
    <location>
        <begin position="1"/>
        <end position="10"/>
    </location>
</feature>
<reference evidence="2 3" key="1">
    <citation type="submission" date="2016-10" db="EMBL/GenBank/DDBJ databases">
        <authorList>
            <person name="de Groot N.N."/>
        </authorList>
    </citation>
    <scope>NUCLEOTIDE SEQUENCE [LARGE SCALE GENOMIC DNA]</scope>
    <source>
        <strain evidence="2 3">DSM 22220</strain>
    </source>
</reference>
<evidence type="ECO:0000313" key="2">
    <source>
        <dbReference type="EMBL" id="SDD98753.1"/>
    </source>
</evidence>
<dbReference type="EMBL" id="FNAH01000003">
    <property type="protein sequence ID" value="SDD98753.1"/>
    <property type="molecule type" value="Genomic_DNA"/>
</dbReference>
<keyword evidence="3" id="KW-1185">Reference proteome</keyword>
<evidence type="ECO:0000256" key="1">
    <source>
        <dbReference type="SAM" id="MobiDB-lite"/>
    </source>
</evidence>
<evidence type="ECO:0000313" key="3">
    <source>
        <dbReference type="Proteomes" id="UP000199344"/>
    </source>
</evidence>